<feature type="transmembrane region" description="Helical" evidence="1">
    <location>
        <begin position="9"/>
        <end position="30"/>
    </location>
</feature>
<evidence type="ECO:0000256" key="1">
    <source>
        <dbReference type="SAM" id="Phobius"/>
    </source>
</evidence>
<accession>A0A6S7AZU6</accession>
<keyword evidence="1" id="KW-1133">Transmembrane helix</keyword>
<name>A0A6S7AZU6_9BURK</name>
<dbReference type="EMBL" id="CADIKM010000005">
    <property type="protein sequence ID" value="CAB3783400.1"/>
    <property type="molecule type" value="Genomic_DNA"/>
</dbReference>
<reference evidence="2 3" key="1">
    <citation type="submission" date="2020-04" db="EMBL/GenBank/DDBJ databases">
        <authorList>
            <person name="De Canck E."/>
        </authorList>
    </citation>
    <scope>NUCLEOTIDE SEQUENCE [LARGE SCALE GENOMIC DNA]</scope>
    <source>
        <strain evidence="2 3">LMG 28138</strain>
    </source>
</reference>
<sequence length="253" mass="28572">MINENVRNLLLYFGVVLSPAILVGVIIFYITRKARANSDYFKTYEFSWGRIRLLGTKLDILQACGTSAILCWLYYWDVFWAPILILIALILAARKWPYRWSERSTSNATSELLDQLAMMTTQINNVRSHVQMINREVVVAQSEIDSKEQLKIALEEAITAKSKEAENWAKMTDGQRDQILDAAASVMSKQSRGTFWWGLILGLVFNLIASAIWAVMGNPGKEDIYAQIMHIERLVSPDHASNASGSKPGAELR</sequence>
<evidence type="ECO:0000313" key="3">
    <source>
        <dbReference type="Proteomes" id="UP000494115"/>
    </source>
</evidence>
<proteinExistence type="predicted"/>
<feature type="transmembrane region" description="Helical" evidence="1">
    <location>
        <begin position="195"/>
        <end position="216"/>
    </location>
</feature>
<organism evidence="2 3">
    <name type="scientific">Pararobbsia alpina</name>
    <dbReference type="NCBI Taxonomy" id="621374"/>
    <lineage>
        <taxon>Bacteria</taxon>
        <taxon>Pseudomonadati</taxon>
        <taxon>Pseudomonadota</taxon>
        <taxon>Betaproteobacteria</taxon>
        <taxon>Burkholderiales</taxon>
        <taxon>Burkholderiaceae</taxon>
        <taxon>Pararobbsia</taxon>
    </lineage>
</organism>
<gene>
    <name evidence="2" type="ORF">LMG28138_01632</name>
</gene>
<keyword evidence="1" id="KW-0472">Membrane</keyword>
<dbReference type="AlphaFoldDB" id="A0A6S7AZU6"/>
<evidence type="ECO:0000313" key="2">
    <source>
        <dbReference type="EMBL" id="CAB3783400.1"/>
    </source>
</evidence>
<dbReference type="Proteomes" id="UP000494115">
    <property type="component" value="Unassembled WGS sequence"/>
</dbReference>
<keyword evidence="1" id="KW-0812">Transmembrane</keyword>
<protein>
    <submittedName>
        <fullName evidence="2">Uncharacterized protein</fullName>
    </submittedName>
</protein>
<keyword evidence="3" id="KW-1185">Reference proteome</keyword>
<feature type="transmembrane region" description="Helical" evidence="1">
    <location>
        <begin position="73"/>
        <end position="93"/>
    </location>
</feature>